<evidence type="ECO:0000259" key="4">
    <source>
        <dbReference type="PROSITE" id="PS51123"/>
    </source>
</evidence>
<keyword evidence="1" id="KW-0472">Membrane</keyword>
<evidence type="ECO:0000256" key="3">
    <source>
        <dbReference type="SAM" id="SignalP"/>
    </source>
</evidence>
<evidence type="ECO:0000256" key="2">
    <source>
        <dbReference type="SAM" id="MobiDB-lite"/>
    </source>
</evidence>
<dbReference type="SUPFAM" id="SSF103088">
    <property type="entry name" value="OmpA-like"/>
    <property type="match status" value="1"/>
</dbReference>
<proteinExistence type="predicted"/>
<comment type="caution">
    <text evidence="5">The sequence shown here is derived from an EMBL/GenBank/DDBJ whole genome shotgun (WGS) entry which is preliminary data.</text>
</comment>
<dbReference type="EMBL" id="JBHUOG010000002">
    <property type="protein sequence ID" value="MFD2797281.1"/>
    <property type="molecule type" value="Genomic_DNA"/>
</dbReference>
<sequence length="218" mass="22975">MTLAAGALAAVLALGGVAGADASAAPSPDPALMAEITEQQRADLERFASVPVTDAMRADATFDLRADDAGWDLVAEDATWDLRPGDSTTPLETVVEEDEETTVRLTSDLLFRFGEHKVTKSAGTAVRALLDEIPQGAKVSVDGHTDSIGDGAFNDELSERRAQAVADVLRDARPDLRLTVKGHGERQPIAENEADGKDNPVGRAKNRRVEVGYAGTAG</sequence>
<keyword evidence="3" id="KW-0732">Signal</keyword>
<feature type="domain" description="OmpA-like" evidence="4">
    <location>
        <begin position="98"/>
        <end position="217"/>
    </location>
</feature>
<evidence type="ECO:0000313" key="5">
    <source>
        <dbReference type="EMBL" id="MFD2797281.1"/>
    </source>
</evidence>
<dbReference type="PANTHER" id="PTHR30329">
    <property type="entry name" value="STATOR ELEMENT OF FLAGELLAR MOTOR COMPLEX"/>
    <property type="match status" value="1"/>
</dbReference>
<feature type="region of interest" description="Disordered" evidence="2">
    <location>
        <begin position="181"/>
        <end position="218"/>
    </location>
</feature>
<dbReference type="PANTHER" id="PTHR30329:SF21">
    <property type="entry name" value="LIPOPROTEIN YIAD-RELATED"/>
    <property type="match status" value="1"/>
</dbReference>
<dbReference type="RefSeq" id="WP_377190206.1">
    <property type="nucleotide sequence ID" value="NZ_JBHUOG010000002.1"/>
</dbReference>
<organism evidence="5 6">
    <name type="scientific">Promicromonospora vindobonensis</name>
    <dbReference type="NCBI Taxonomy" id="195748"/>
    <lineage>
        <taxon>Bacteria</taxon>
        <taxon>Bacillati</taxon>
        <taxon>Actinomycetota</taxon>
        <taxon>Actinomycetes</taxon>
        <taxon>Micrococcales</taxon>
        <taxon>Promicromonosporaceae</taxon>
        <taxon>Promicromonospora</taxon>
    </lineage>
</organism>
<dbReference type="CDD" id="cd07185">
    <property type="entry name" value="OmpA_C-like"/>
    <property type="match status" value="1"/>
</dbReference>
<dbReference type="InterPro" id="IPR050330">
    <property type="entry name" value="Bact_OuterMem_StrucFunc"/>
</dbReference>
<dbReference type="InterPro" id="IPR036737">
    <property type="entry name" value="OmpA-like_sf"/>
</dbReference>
<evidence type="ECO:0000313" key="6">
    <source>
        <dbReference type="Proteomes" id="UP001597479"/>
    </source>
</evidence>
<accession>A0ABW5W137</accession>
<reference evidence="6" key="1">
    <citation type="journal article" date="2019" name="Int. J. Syst. Evol. Microbiol.">
        <title>The Global Catalogue of Microorganisms (GCM) 10K type strain sequencing project: providing services to taxonomists for standard genome sequencing and annotation.</title>
        <authorList>
            <consortium name="The Broad Institute Genomics Platform"/>
            <consortium name="The Broad Institute Genome Sequencing Center for Infectious Disease"/>
            <person name="Wu L."/>
            <person name="Ma J."/>
        </authorList>
    </citation>
    <scope>NUCLEOTIDE SEQUENCE [LARGE SCALE GENOMIC DNA]</scope>
    <source>
        <strain evidence="6">CCM 7044</strain>
    </source>
</reference>
<dbReference type="InterPro" id="IPR006665">
    <property type="entry name" value="OmpA-like"/>
</dbReference>
<protein>
    <submittedName>
        <fullName evidence="5">OmpA family protein</fullName>
    </submittedName>
</protein>
<evidence type="ECO:0000256" key="1">
    <source>
        <dbReference type="PROSITE-ProRule" id="PRU00473"/>
    </source>
</evidence>
<dbReference type="Gene3D" id="3.30.1330.60">
    <property type="entry name" value="OmpA-like domain"/>
    <property type="match status" value="1"/>
</dbReference>
<name>A0ABW5W137_9MICO</name>
<dbReference type="Proteomes" id="UP001597479">
    <property type="component" value="Unassembled WGS sequence"/>
</dbReference>
<dbReference type="Pfam" id="PF00691">
    <property type="entry name" value="OmpA"/>
    <property type="match status" value="1"/>
</dbReference>
<keyword evidence="6" id="KW-1185">Reference proteome</keyword>
<dbReference type="PROSITE" id="PS51123">
    <property type="entry name" value="OMPA_2"/>
    <property type="match status" value="1"/>
</dbReference>
<feature type="chain" id="PRO_5047306090" evidence="3">
    <location>
        <begin position="21"/>
        <end position="218"/>
    </location>
</feature>
<gene>
    <name evidence="5" type="ORF">ACFS27_27230</name>
</gene>
<feature type="compositionally biased region" description="Basic and acidic residues" evidence="2">
    <location>
        <begin position="181"/>
        <end position="200"/>
    </location>
</feature>
<feature type="signal peptide" evidence="3">
    <location>
        <begin position="1"/>
        <end position="20"/>
    </location>
</feature>